<dbReference type="Proteomes" id="UP000199561">
    <property type="component" value="Unassembled WGS sequence"/>
</dbReference>
<sequence length="278" mass="31079">MKKTILITGCSSGIGYCTAHALHKRGYRVFATARRQQSVEMLLSEGLESLRLDLDDSASIQQAFQDIMHRTGGELYALFNNGAYGLPGAVEDLSREALRAQFETNVLGWLELTNLVLPIMRKQGYGRIIQNSSVLGFAAMPFRGAYNASKYAIEGLSDTLRLELMDSQIFISLIEPGPIATQFRANALKALQKYINVENSAHRDKYLAVLNRLNKPGPAVPFTLPPEAVLKRVIHALEARKPQPRYYVTFPTYLFGFLKRFLSVRLLDRLLAKAGNNN</sequence>
<evidence type="ECO:0000313" key="4">
    <source>
        <dbReference type="EMBL" id="SFM19688.1"/>
    </source>
</evidence>
<reference evidence="4 5" key="1">
    <citation type="submission" date="2016-10" db="EMBL/GenBank/DDBJ databases">
        <authorList>
            <person name="de Groot N.N."/>
        </authorList>
    </citation>
    <scope>NUCLEOTIDE SEQUENCE [LARGE SCALE GENOMIC DNA]</scope>
    <source>
        <strain evidence="4 5">Nm146</strain>
    </source>
</reference>
<name>A0A1I4NVX5_9PROT</name>
<dbReference type="InterPro" id="IPR002347">
    <property type="entry name" value="SDR_fam"/>
</dbReference>
<dbReference type="EMBL" id="CAJNAP010000052">
    <property type="protein sequence ID" value="CAE6516308.1"/>
    <property type="molecule type" value="Genomic_DNA"/>
</dbReference>
<comment type="similarity">
    <text evidence="1">Belongs to the short-chain dehydrogenases/reductases (SDR) family.</text>
</comment>
<dbReference type="OrthoDB" id="9789083at2"/>
<dbReference type="EMBL" id="FOUF01000009">
    <property type="protein sequence ID" value="SFM19688.1"/>
    <property type="molecule type" value="Genomic_DNA"/>
</dbReference>
<dbReference type="InterPro" id="IPR036291">
    <property type="entry name" value="NAD(P)-bd_dom_sf"/>
</dbReference>
<dbReference type="NCBIfam" id="NF004649">
    <property type="entry name" value="PRK05993.1"/>
    <property type="match status" value="1"/>
</dbReference>
<dbReference type="RefSeq" id="WP_090667607.1">
    <property type="nucleotide sequence ID" value="NZ_CAJNAP010000052.1"/>
</dbReference>
<dbReference type="InterPro" id="IPR051911">
    <property type="entry name" value="SDR_oxidoreductase"/>
</dbReference>
<reference evidence="3" key="2">
    <citation type="submission" date="2021-02" db="EMBL/GenBank/DDBJ databases">
        <authorList>
            <person name="Han P."/>
        </authorList>
    </citation>
    <scope>NUCLEOTIDE SEQUENCE</scope>
    <source>
        <strain evidence="3">Nitrosomonas nitrosa 18-3D</strain>
    </source>
</reference>
<dbReference type="PRINTS" id="PR00081">
    <property type="entry name" value="GDHRDH"/>
</dbReference>
<dbReference type="AlphaFoldDB" id="A0A1I4NVX5"/>
<evidence type="ECO:0000313" key="5">
    <source>
        <dbReference type="Proteomes" id="UP000199561"/>
    </source>
</evidence>
<accession>A0A1I4NVX5</accession>
<keyword evidence="5" id="KW-1185">Reference proteome</keyword>
<evidence type="ECO:0000313" key="3">
    <source>
        <dbReference type="EMBL" id="CAE6516308.1"/>
    </source>
</evidence>
<dbReference type="GO" id="GO:0016491">
    <property type="term" value="F:oxidoreductase activity"/>
    <property type="evidence" value="ECO:0007669"/>
    <property type="project" value="UniProtKB-KW"/>
</dbReference>
<dbReference type="CDD" id="cd05374">
    <property type="entry name" value="17beta-HSD-like_SDR_c"/>
    <property type="match status" value="1"/>
</dbReference>
<dbReference type="Gene3D" id="3.40.50.720">
    <property type="entry name" value="NAD(P)-binding Rossmann-like Domain"/>
    <property type="match status" value="1"/>
</dbReference>
<dbReference type="PROSITE" id="PS00061">
    <property type="entry name" value="ADH_SHORT"/>
    <property type="match status" value="1"/>
</dbReference>
<dbReference type="InterPro" id="IPR020904">
    <property type="entry name" value="Sc_DH/Rdtase_CS"/>
</dbReference>
<dbReference type="Pfam" id="PF00106">
    <property type="entry name" value="adh_short"/>
    <property type="match status" value="1"/>
</dbReference>
<keyword evidence="2 3" id="KW-0560">Oxidoreductase</keyword>
<gene>
    <name evidence="3" type="primary">ybbO</name>
    <name evidence="3" type="ORF">NMYAN_60042</name>
    <name evidence="4" type="ORF">SAMN05421880_10938</name>
</gene>
<dbReference type="PANTHER" id="PTHR43976:SF16">
    <property type="entry name" value="SHORT-CHAIN DEHYDROGENASE_REDUCTASE FAMILY PROTEIN"/>
    <property type="match status" value="1"/>
</dbReference>
<organism evidence="4 5">
    <name type="scientific">Nitrosomonas nitrosa</name>
    <dbReference type="NCBI Taxonomy" id="52442"/>
    <lineage>
        <taxon>Bacteria</taxon>
        <taxon>Pseudomonadati</taxon>
        <taxon>Pseudomonadota</taxon>
        <taxon>Betaproteobacteria</taxon>
        <taxon>Nitrosomonadales</taxon>
        <taxon>Nitrosomonadaceae</taxon>
        <taxon>Nitrosomonas</taxon>
    </lineage>
</organism>
<evidence type="ECO:0000256" key="2">
    <source>
        <dbReference type="ARBA" id="ARBA00023002"/>
    </source>
</evidence>
<evidence type="ECO:0000256" key="1">
    <source>
        <dbReference type="ARBA" id="ARBA00006484"/>
    </source>
</evidence>
<dbReference type="SUPFAM" id="SSF51735">
    <property type="entry name" value="NAD(P)-binding Rossmann-fold domains"/>
    <property type="match status" value="1"/>
</dbReference>
<proteinExistence type="inferred from homology"/>
<dbReference type="STRING" id="52442.SAMN05421880_10938"/>
<protein>
    <submittedName>
        <fullName evidence="4">Short-chain dehydrogenase</fullName>
    </submittedName>
</protein>
<dbReference type="Proteomes" id="UP000601736">
    <property type="component" value="Unassembled WGS sequence"/>
</dbReference>
<dbReference type="PANTHER" id="PTHR43976">
    <property type="entry name" value="SHORT CHAIN DEHYDROGENASE"/>
    <property type="match status" value="1"/>
</dbReference>